<protein>
    <submittedName>
        <fullName evidence="2">Recombinase, phage RecT family</fullName>
    </submittedName>
</protein>
<feature type="compositionally biased region" description="Basic and acidic residues" evidence="1">
    <location>
        <begin position="316"/>
        <end position="329"/>
    </location>
</feature>
<dbReference type="EMBL" id="ACGX02000007">
    <property type="protein sequence ID" value="EGC13980.1"/>
    <property type="molecule type" value="Genomic_DNA"/>
</dbReference>
<dbReference type="InterPro" id="IPR018330">
    <property type="entry name" value="RecT_fam"/>
</dbReference>
<sequence>MNNQVAINQELQDKANSILSSVNINQTGALAVGQLRTVIDARINKQQNQGLDLPANYSVPNALTQALLRLQAVKTKGKTPVLQACTPNSIIQSLMDMVVQGLSPAKDQCYFIAYGNELQLRRSYFGTTAALLRLENITDVDAQAIYEGDQVNTSIDRHGHLVLDTENTHLDWTNQDNELIGAYAIITTADGVDHLTIMTKKQIKVSWNQSKTHDVQNKFGSEMAKRTVLNRAAKMFINTSDDSDHLLTGAINDTTSNEYDDERRDVTPVEDEKQSTDELLEGFQKSQEAKAKGVSNSGNSNEESSEEIADGQTELFNERTIKPADEADS</sequence>
<feature type="region of interest" description="Disordered" evidence="1">
    <location>
        <begin position="250"/>
        <end position="329"/>
    </location>
</feature>
<dbReference type="GO" id="GO:0003677">
    <property type="term" value="F:DNA binding"/>
    <property type="evidence" value="ECO:0007669"/>
    <property type="project" value="InterPro"/>
</dbReference>
<organism evidence="2 3">
    <name type="scientific">Limosilactobacillus reuteri MM4-1A</name>
    <dbReference type="NCBI Taxonomy" id="548485"/>
    <lineage>
        <taxon>Bacteria</taxon>
        <taxon>Bacillati</taxon>
        <taxon>Bacillota</taxon>
        <taxon>Bacilli</taxon>
        <taxon>Lactobacillales</taxon>
        <taxon>Lactobacillaceae</taxon>
        <taxon>Limosilactobacillus</taxon>
    </lineage>
</organism>
<accession>A0A828RBG6</accession>
<feature type="compositionally biased region" description="Basic and acidic residues" evidence="1">
    <location>
        <begin position="261"/>
        <end position="276"/>
    </location>
</feature>
<evidence type="ECO:0000256" key="1">
    <source>
        <dbReference type="SAM" id="MobiDB-lite"/>
    </source>
</evidence>
<name>A0A828RBG6_LIMRT</name>
<gene>
    <name evidence="2" type="ORF">HMPREF0536_11116</name>
</gene>
<comment type="caution">
    <text evidence="2">The sequence shown here is derived from an EMBL/GenBank/DDBJ whole genome shotgun (WGS) entry which is preliminary data.</text>
</comment>
<dbReference type="RefSeq" id="WP_003668360.1">
    <property type="nucleotide sequence ID" value="NZ_ACGX02000007.1"/>
</dbReference>
<dbReference type="AlphaFoldDB" id="A0A828RBG6"/>
<dbReference type="GO" id="GO:0006259">
    <property type="term" value="P:DNA metabolic process"/>
    <property type="evidence" value="ECO:0007669"/>
    <property type="project" value="InterPro"/>
</dbReference>
<proteinExistence type="predicted"/>
<reference evidence="2 3" key="1">
    <citation type="submission" date="2011-01" db="EMBL/GenBank/DDBJ databases">
        <authorList>
            <person name="Muzny D."/>
            <person name="Qin X."/>
            <person name="Buhay C."/>
            <person name="Dugan-Rocha S."/>
            <person name="Ding Y."/>
            <person name="Chen G."/>
            <person name="Hawes A."/>
            <person name="Holder M."/>
            <person name="Jhangiani S."/>
            <person name="Johnson A."/>
            <person name="Khan Z."/>
            <person name="Li Z."/>
            <person name="Liu W."/>
            <person name="Liu X."/>
            <person name="Perez L."/>
            <person name="Shen H."/>
            <person name="Wang Q."/>
            <person name="Watt J."/>
            <person name="Xi L."/>
            <person name="Xin Y."/>
            <person name="Zhou J."/>
            <person name="Deng J."/>
            <person name="Jiang H."/>
            <person name="Liu Y."/>
            <person name="Qu J."/>
            <person name="Song X.-Z."/>
            <person name="Zhang L."/>
            <person name="Villasana D."/>
            <person name="Johnson A."/>
            <person name="Liu J."/>
            <person name="Liyanage D."/>
            <person name="Lorensuhewa L."/>
            <person name="Robinson T."/>
            <person name="Song A."/>
            <person name="Song B.-B."/>
            <person name="Dinh H."/>
            <person name="Thornton R."/>
            <person name="Coyle M."/>
            <person name="Francisco L."/>
            <person name="Jackson L."/>
            <person name="Javaid M."/>
            <person name="Korchina V."/>
            <person name="Kovar C."/>
            <person name="Mata R."/>
            <person name="Mathew T."/>
            <person name="Ngo R."/>
            <person name="Nguyen L."/>
            <person name="Nguyen N."/>
            <person name="Okwuonu G."/>
            <person name="Ongeri F."/>
            <person name="Pham C."/>
            <person name="Simmons D."/>
            <person name="Wilczek-Boney K."/>
            <person name="Hale W."/>
            <person name="Jakkamsetti A."/>
            <person name="Pham P."/>
            <person name="Ruth R."/>
            <person name="San Lucas F."/>
            <person name="Warren J."/>
            <person name="Zhang J."/>
            <person name="Zhao Z."/>
            <person name="Zhou C."/>
            <person name="Zhu D."/>
            <person name="Lee S."/>
            <person name="Bess C."/>
            <person name="Blankenburg K."/>
            <person name="Forbes L."/>
            <person name="Fu Q."/>
            <person name="Gubbala S."/>
            <person name="Hirani K."/>
            <person name="Jayaseelan J.C."/>
            <person name="Lara F."/>
            <person name="Munidasa M."/>
            <person name="Palculict T."/>
            <person name="Patil S."/>
            <person name="Pu L.-L."/>
            <person name="Saada N."/>
            <person name="Tang L."/>
            <person name="Weissenberger G."/>
            <person name="Zhu Y."/>
            <person name="Hemphill L."/>
            <person name="Shang Y."/>
            <person name="Youmans B."/>
            <person name="Ayvaz T."/>
            <person name="Ross M."/>
            <person name="Santibanez J."/>
            <person name="Aqrawi P."/>
            <person name="Gross S."/>
            <person name="Joshi V."/>
            <person name="Fowler G."/>
            <person name="Nazareth L."/>
            <person name="Reid J."/>
            <person name="Worley K."/>
            <person name="Petrosino J."/>
            <person name="Highlander S."/>
            <person name="Gibbs R."/>
        </authorList>
    </citation>
    <scope>NUCLEOTIDE SEQUENCE [LARGE SCALE GENOMIC DNA]</scope>
    <source>
        <strain evidence="2 3">MM4-1A</strain>
    </source>
</reference>
<dbReference type="Proteomes" id="UP000004335">
    <property type="component" value="Unassembled WGS sequence"/>
</dbReference>
<evidence type="ECO:0000313" key="3">
    <source>
        <dbReference type="Proteomes" id="UP000004335"/>
    </source>
</evidence>
<evidence type="ECO:0000313" key="2">
    <source>
        <dbReference type="EMBL" id="EGC13980.1"/>
    </source>
</evidence>
<dbReference type="Pfam" id="PF03837">
    <property type="entry name" value="RecT"/>
    <property type="match status" value="1"/>
</dbReference>